<name>A0A6G1I8D3_9PEZI</name>
<dbReference type="AlphaFoldDB" id="A0A6G1I8D3"/>
<feature type="compositionally biased region" description="Polar residues" evidence="6">
    <location>
        <begin position="11"/>
        <end position="21"/>
    </location>
</feature>
<keyword evidence="2" id="KW-0813">Transport</keyword>
<feature type="transmembrane region" description="Helical" evidence="7">
    <location>
        <begin position="438"/>
        <end position="456"/>
    </location>
</feature>
<evidence type="ECO:0000256" key="3">
    <source>
        <dbReference type="ARBA" id="ARBA00022692"/>
    </source>
</evidence>
<feature type="transmembrane region" description="Helical" evidence="7">
    <location>
        <begin position="162"/>
        <end position="181"/>
    </location>
</feature>
<evidence type="ECO:0000256" key="6">
    <source>
        <dbReference type="SAM" id="MobiDB-lite"/>
    </source>
</evidence>
<dbReference type="PANTHER" id="PTHR19432">
    <property type="entry name" value="SUGAR TRANSPORTER"/>
    <property type="match status" value="1"/>
</dbReference>
<comment type="subcellular location">
    <subcellularLocation>
        <location evidence="1">Membrane</location>
        <topology evidence="1">Multi-pass membrane protein</topology>
    </subcellularLocation>
</comment>
<dbReference type="OrthoDB" id="28755at2759"/>
<dbReference type="PANTHER" id="PTHR19432:SF35">
    <property type="entry name" value="SOLUTE CARRIER FAMILY 45 MEMBER 3 ISOFORM X1"/>
    <property type="match status" value="1"/>
</dbReference>
<evidence type="ECO:0000313" key="8">
    <source>
        <dbReference type="EMBL" id="KAF2404550.1"/>
    </source>
</evidence>
<dbReference type="GO" id="GO:0008506">
    <property type="term" value="F:sucrose:proton symporter activity"/>
    <property type="evidence" value="ECO:0007669"/>
    <property type="project" value="TreeGrafter"/>
</dbReference>
<dbReference type="Pfam" id="PF13347">
    <property type="entry name" value="MFS_2"/>
    <property type="match status" value="1"/>
</dbReference>
<organism evidence="8 9">
    <name type="scientific">Trichodelitschia bisporula</name>
    <dbReference type="NCBI Taxonomy" id="703511"/>
    <lineage>
        <taxon>Eukaryota</taxon>
        <taxon>Fungi</taxon>
        <taxon>Dikarya</taxon>
        <taxon>Ascomycota</taxon>
        <taxon>Pezizomycotina</taxon>
        <taxon>Dothideomycetes</taxon>
        <taxon>Dothideomycetes incertae sedis</taxon>
        <taxon>Phaeotrichales</taxon>
        <taxon>Phaeotrichaceae</taxon>
        <taxon>Trichodelitschia</taxon>
    </lineage>
</organism>
<evidence type="ECO:0000256" key="4">
    <source>
        <dbReference type="ARBA" id="ARBA00022989"/>
    </source>
</evidence>
<evidence type="ECO:0000256" key="1">
    <source>
        <dbReference type="ARBA" id="ARBA00004141"/>
    </source>
</evidence>
<proteinExistence type="predicted"/>
<dbReference type="Gene3D" id="1.20.1250.20">
    <property type="entry name" value="MFS general substrate transporter like domains"/>
    <property type="match status" value="1"/>
</dbReference>
<feature type="transmembrane region" description="Helical" evidence="7">
    <location>
        <begin position="304"/>
        <end position="326"/>
    </location>
</feature>
<evidence type="ECO:0000256" key="5">
    <source>
        <dbReference type="ARBA" id="ARBA00023136"/>
    </source>
</evidence>
<keyword evidence="3 7" id="KW-0812">Transmembrane</keyword>
<sequence>MIRRSNDGDANEQSPLLSPRSSADVRSPSKVPSQLSDDDWQANRHLESKSSWFMFLLTLGGIGLQMGWAVEMSNGSPYLISLGLNKALLALVWIAGPLTGVLVQPVVGIKSDRSRIRWGKRRPYIVGGTIGTVLALMILAWTREIVGGFLGIFGVDRESRGVAITVMAFATLAIYILDFAINVFQAALRAFIVDCAPPHQQETANAWVSRMNGVGNIIGMLCGTINLPKLFPFLGQTQFKGLCAIASIFMAATVTISCATIQERDPTTEGEPIAMQGILSFWKDLLHAVRRLPPQIVKVCQVQFMAWLGWFPFLFYTTTYIAEIYVEPFFEENPNMSEEEVNRLWEQGTRRGSRALFAFAITTFLASVFLPFIITPTYETPVPTPIPTTPLTPTASASSHWNNSIHPSRQAPTLERFNTTMRAVLSRLRIPSLTIRRTWLISHLLFTVCMWLTFVVRGVGSASFLVALIGIPWAVTQWVPFALISAEISRRDAIRRGRLRAPPTRDGALLAAGEDDAADQAGVVLGIHNVAISAPQVIATLISSVIFKVLQKPRGVPGDESVAWCLRFGGLCAIGAAYLASRVGSAEEDEE</sequence>
<dbReference type="InterPro" id="IPR036259">
    <property type="entry name" value="MFS_trans_sf"/>
</dbReference>
<evidence type="ECO:0000256" key="2">
    <source>
        <dbReference type="ARBA" id="ARBA00022448"/>
    </source>
</evidence>
<evidence type="ECO:0000313" key="9">
    <source>
        <dbReference type="Proteomes" id="UP000799640"/>
    </source>
</evidence>
<reference evidence="8" key="1">
    <citation type="journal article" date="2020" name="Stud. Mycol.">
        <title>101 Dothideomycetes genomes: a test case for predicting lifestyles and emergence of pathogens.</title>
        <authorList>
            <person name="Haridas S."/>
            <person name="Albert R."/>
            <person name="Binder M."/>
            <person name="Bloem J."/>
            <person name="Labutti K."/>
            <person name="Salamov A."/>
            <person name="Andreopoulos B."/>
            <person name="Baker S."/>
            <person name="Barry K."/>
            <person name="Bills G."/>
            <person name="Bluhm B."/>
            <person name="Cannon C."/>
            <person name="Castanera R."/>
            <person name="Culley D."/>
            <person name="Daum C."/>
            <person name="Ezra D."/>
            <person name="Gonzalez J."/>
            <person name="Henrissat B."/>
            <person name="Kuo A."/>
            <person name="Liang C."/>
            <person name="Lipzen A."/>
            <person name="Lutzoni F."/>
            <person name="Magnuson J."/>
            <person name="Mondo S."/>
            <person name="Nolan M."/>
            <person name="Ohm R."/>
            <person name="Pangilinan J."/>
            <person name="Park H.-J."/>
            <person name="Ramirez L."/>
            <person name="Alfaro M."/>
            <person name="Sun H."/>
            <person name="Tritt A."/>
            <person name="Yoshinaga Y."/>
            <person name="Zwiers L.-H."/>
            <person name="Turgeon B."/>
            <person name="Goodwin S."/>
            <person name="Spatafora J."/>
            <person name="Crous P."/>
            <person name="Grigoriev I."/>
        </authorList>
    </citation>
    <scope>NUCLEOTIDE SEQUENCE</scope>
    <source>
        <strain evidence="8">CBS 262.69</strain>
    </source>
</reference>
<evidence type="ECO:0008006" key="10">
    <source>
        <dbReference type="Google" id="ProtNLM"/>
    </source>
</evidence>
<keyword evidence="9" id="KW-1185">Reference proteome</keyword>
<protein>
    <recommendedName>
        <fullName evidence="10">MFS general substrate transporter</fullName>
    </recommendedName>
</protein>
<feature type="region of interest" description="Disordered" evidence="6">
    <location>
        <begin position="1"/>
        <end position="37"/>
    </location>
</feature>
<evidence type="ECO:0000256" key="7">
    <source>
        <dbReference type="SAM" id="Phobius"/>
    </source>
</evidence>
<feature type="transmembrane region" description="Helical" evidence="7">
    <location>
        <begin position="355"/>
        <end position="374"/>
    </location>
</feature>
<dbReference type="GO" id="GO:0005886">
    <property type="term" value="C:plasma membrane"/>
    <property type="evidence" value="ECO:0007669"/>
    <property type="project" value="TreeGrafter"/>
</dbReference>
<feature type="transmembrane region" description="Helical" evidence="7">
    <location>
        <begin position="82"/>
        <end position="103"/>
    </location>
</feature>
<keyword evidence="5 7" id="KW-0472">Membrane</keyword>
<gene>
    <name evidence="8" type="ORF">EJ06DRAFT_469817</name>
</gene>
<accession>A0A6G1I8D3</accession>
<dbReference type="EMBL" id="ML996688">
    <property type="protein sequence ID" value="KAF2404550.1"/>
    <property type="molecule type" value="Genomic_DNA"/>
</dbReference>
<keyword evidence="4 7" id="KW-1133">Transmembrane helix</keyword>
<dbReference type="SUPFAM" id="SSF103473">
    <property type="entry name" value="MFS general substrate transporter"/>
    <property type="match status" value="1"/>
</dbReference>
<feature type="transmembrane region" description="Helical" evidence="7">
    <location>
        <begin position="52"/>
        <end position="70"/>
    </location>
</feature>
<feature type="transmembrane region" description="Helical" evidence="7">
    <location>
        <begin position="462"/>
        <end position="486"/>
    </location>
</feature>
<feature type="transmembrane region" description="Helical" evidence="7">
    <location>
        <begin position="124"/>
        <end position="142"/>
    </location>
</feature>
<dbReference type="Proteomes" id="UP000799640">
    <property type="component" value="Unassembled WGS sequence"/>
</dbReference>